<dbReference type="EMBL" id="FR872582">
    <property type="protein sequence ID" value="CCB89491.1"/>
    <property type="molecule type" value="Genomic_DNA"/>
</dbReference>
<dbReference type="NCBIfam" id="TIGR00093">
    <property type="entry name" value="pseudouridine synthase"/>
    <property type="match status" value="1"/>
</dbReference>
<gene>
    <name evidence="6" type="primary">rluB</name>
    <name evidence="6" type="ordered locus">SNE_A16140</name>
</gene>
<dbReference type="PROSITE" id="PS01149">
    <property type="entry name" value="PSI_RSU"/>
    <property type="match status" value="1"/>
</dbReference>
<dbReference type="CDD" id="cd00165">
    <property type="entry name" value="S4"/>
    <property type="match status" value="1"/>
</dbReference>
<dbReference type="Gene3D" id="3.30.70.580">
    <property type="entry name" value="Pseudouridine synthase I, catalytic domain, N-terminal subdomain"/>
    <property type="match status" value="1"/>
</dbReference>
<dbReference type="InterPro" id="IPR020103">
    <property type="entry name" value="PsdUridine_synth_cat_dom_sf"/>
</dbReference>
<evidence type="ECO:0000259" key="5">
    <source>
        <dbReference type="SMART" id="SM00363"/>
    </source>
</evidence>
<dbReference type="PANTHER" id="PTHR47683">
    <property type="entry name" value="PSEUDOURIDINE SYNTHASE FAMILY PROTEIN-RELATED"/>
    <property type="match status" value="1"/>
</dbReference>
<dbReference type="eggNOG" id="COG1187">
    <property type="taxonomic scope" value="Bacteria"/>
</dbReference>
<dbReference type="Pfam" id="PF00849">
    <property type="entry name" value="PseudoU_synth_2"/>
    <property type="match status" value="1"/>
</dbReference>
<comment type="similarity">
    <text evidence="1 4">Belongs to the pseudouridine synthase RsuA family.</text>
</comment>
<dbReference type="InterPro" id="IPR036986">
    <property type="entry name" value="S4_RNA-bd_sf"/>
</dbReference>
<protein>
    <recommendedName>
        <fullName evidence="4">Pseudouridine synthase</fullName>
        <ecNumber evidence="4">5.4.99.-</ecNumber>
    </recommendedName>
</protein>
<evidence type="ECO:0000313" key="7">
    <source>
        <dbReference type="Proteomes" id="UP000000496"/>
    </source>
</evidence>
<dbReference type="Gene3D" id="3.30.70.1560">
    <property type="entry name" value="Alpha-L RNA-binding motif"/>
    <property type="match status" value="1"/>
</dbReference>
<dbReference type="EC" id="5.4.99.-" evidence="4"/>
<dbReference type="HOGENOM" id="CLU_024979_1_2_0"/>
<dbReference type="GO" id="GO:0000455">
    <property type="term" value="P:enzyme-directed rRNA pseudouridine synthesis"/>
    <property type="evidence" value="ECO:0007669"/>
    <property type="project" value="UniProtKB-ARBA"/>
</dbReference>
<dbReference type="Gene3D" id="3.10.290.10">
    <property type="entry name" value="RNA-binding S4 domain"/>
    <property type="match status" value="1"/>
</dbReference>
<reference evidence="6 7" key="1">
    <citation type="journal article" date="2011" name="Mol. Biol. Evol.">
        <title>Unity in variety--the pan-genome of the Chlamydiae.</title>
        <authorList>
            <person name="Collingro A."/>
            <person name="Tischler P."/>
            <person name="Weinmaier T."/>
            <person name="Penz T."/>
            <person name="Heinz E."/>
            <person name="Brunham R.C."/>
            <person name="Read T.D."/>
            <person name="Bavoil P.M."/>
            <person name="Sachse K."/>
            <person name="Kahane S."/>
            <person name="Friedman M.G."/>
            <person name="Rattei T."/>
            <person name="Myers G.S."/>
            <person name="Horn M."/>
        </authorList>
    </citation>
    <scope>NUCLEOTIDE SEQUENCE [LARGE SCALE GENOMIC DNA]</scope>
    <source>
        <strain evidence="7">ATCC VR-1471 / Z</strain>
    </source>
</reference>
<keyword evidence="3" id="KW-0694">RNA-binding</keyword>
<dbReference type="InterPro" id="IPR000748">
    <property type="entry name" value="PsdUridine_synth_RsuA/RluB/E/F"/>
</dbReference>
<dbReference type="SMART" id="SM00363">
    <property type="entry name" value="S4"/>
    <property type="match status" value="1"/>
</dbReference>
<keyword evidence="2 4" id="KW-0413">Isomerase</keyword>
<evidence type="ECO:0000256" key="3">
    <source>
        <dbReference type="PROSITE-ProRule" id="PRU00182"/>
    </source>
</evidence>
<name>F8L5I8_SIMNZ</name>
<dbReference type="AlphaFoldDB" id="F8L5I8"/>
<dbReference type="InterPro" id="IPR050343">
    <property type="entry name" value="RsuA_PseudoU_synthase"/>
</dbReference>
<dbReference type="PROSITE" id="PS50889">
    <property type="entry name" value="S4"/>
    <property type="match status" value="1"/>
</dbReference>
<organism evidence="6 7">
    <name type="scientific">Simkania negevensis (strain ATCC VR-1471 / DSM 27360 / Z)</name>
    <dbReference type="NCBI Taxonomy" id="331113"/>
    <lineage>
        <taxon>Bacteria</taxon>
        <taxon>Pseudomonadati</taxon>
        <taxon>Chlamydiota</taxon>
        <taxon>Chlamydiia</taxon>
        <taxon>Parachlamydiales</taxon>
        <taxon>Simkaniaceae</taxon>
        <taxon>Simkania</taxon>
    </lineage>
</organism>
<evidence type="ECO:0000256" key="2">
    <source>
        <dbReference type="ARBA" id="ARBA00023235"/>
    </source>
</evidence>
<dbReference type="InterPro" id="IPR018496">
    <property type="entry name" value="PsdUridine_synth_RsuA/RluB_CS"/>
</dbReference>
<dbReference type="RefSeq" id="WP_013943957.1">
    <property type="nucleotide sequence ID" value="NC_015713.1"/>
</dbReference>
<keyword evidence="7" id="KW-1185">Reference proteome</keyword>
<dbReference type="GO" id="GO:0003723">
    <property type="term" value="F:RNA binding"/>
    <property type="evidence" value="ECO:0007669"/>
    <property type="project" value="UniProtKB-KW"/>
</dbReference>
<dbReference type="KEGG" id="sng:SNE_A16140"/>
<dbReference type="Proteomes" id="UP000000496">
    <property type="component" value="Chromosome gsn.131"/>
</dbReference>
<feature type="domain" description="RNA-binding S4" evidence="5">
    <location>
        <begin position="4"/>
        <end position="67"/>
    </location>
</feature>
<evidence type="ECO:0000313" key="6">
    <source>
        <dbReference type="EMBL" id="CCB89491.1"/>
    </source>
</evidence>
<dbReference type="InterPro" id="IPR020094">
    <property type="entry name" value="TruA/RsuA/RluB/E/F_N"/>
</dbReference>
<dbReference type="STRING" id="331113.SNE_A16140"/>
<dbReference type="InterPro" id="IPR006145">
    <property type="entry name" value="PsdUridine_synth_RsuA/RluA"/>
</dbReference>
<dbReference type="SUPFAM" id="SSF55120">
    <property type="entry name" value="Pseudouridine synthase"/>
    <property type="match status" value="1"/>
</dbReference>
<sequence length="228" mass="25609">MEEERVSKLMARRGLCSRREAEQYMAEGRVRVNGNLITEQGTKVPVDAKITLDQAGLQRLTIALNKPLGYVSNLPQENYPEAKELILPENRFDKGPPVDPKSLHVVGRLDVNSKGLILFSSDGRVAKKIIGPDSEVEKEYIVRFLDPIPEGVIQKLRFGLKLDGKPLKRALVKRAGDRALTIVLREGRNRQIRRMCELVGLRVSSLKRVRIGNIQLGSLPVGQWMVVK</sequence>
<dbReference type="GO" id="GO:0120159">
    <property type="term" value="F:rRNA pseudouridine synthase activity"/>
    <property type="evidence" value="ECO:0007669"/>
    <property type="project" value="UniProtKB-ARBA"/>
</dbReference>
<dbReference type="PANTHER" id="PTHR47683:SF2">
    <property type="entry name" value="RNA-BINDING S4 DOMAIN-CONTAINING PROTEIN"/>
    <property type="match status" value="1"/>
</dbReference>
<dbReference type="SUPFAM" id="SSF55174">
    <property type="entry name" value="Alpha-L RNA-binding motif"/>
    <property type="match status" value="1"/>
</dbReference>
<evidence type="ECO:0000256" key="4">
    <source>
        <dbReference type="RuleBase" id="RU003887"/>
    </source>
</evidence>
<dbReference type="Pfam" id="PF01479">
    <property type="entry name" value="S4"/>
    <property type="match status" value="1"/>
</dbReference>
<evidence type="ECO:0000256" key="1">
    <source>
        <dbReference type="ARBA" id="ARBA00008348"/>
    </source>
</evidence>
<dbReference type="InterPro" id="IPR042092">
    <property type="entry name" value="PsdUridine_s_RsuA/RluB/E/F_cat"/>
</dbReference>
<accession>F8L5I8</accession>
<proteinExistence type="inferred from homology"/>
<dbReference type="InterPro" id="IPR002942">
    <property type="entry name" value="S4_RNA-bd"/>
</dbReference>
<dbReference type="OrthoDB" id="9807213at2"/>